<accession>A0A9P0YKZ0</accession>
<dbReference type="Proteomes" id="UP001152484">
    <property type="component" value="Unassembled WGS sequence"/>
</dbReference>
<evidence type="ECO:0000313" key="2">
    <source>
        <dbReference type="Proteomes" id="UP001152484"/>
    </source>
</evidence>
<proteinExistence type="predicted"/>
<name>A0A9P0YKZ0_CUSEU</name>
<keyword evidence="2" id="KW-1185">Reference proteome</keyword>
<reference evidence="1" key="1">
    <citation type="submission" date="2022-07" db="EMBL/GenBank/DDBJ databases">
        <authorList>
            <person name="Macas J."/>
            <person name="Novak P."/>
            <person name="Neumann P."/>
        </authorList>
    </citation>
    <scope>NUCLEOTIDE SEQUENCE</scope>
</reference>
<protein>
    <submittedName>
        <fullName evidence="1">Uncharacterized protein</fullName>
    </submittedName>
</protein>
<dbReference type="AlphaFoldDB" id="A0A9P0YKZ0"/>
<gene>
    <name evidence="1" type="ORF">CEURO_LOCUS2291</name>
</gene>
<evidence type="ECO:0000313" key="1">
    <source>
        <dbReference type="EMBL" id="CAH9065854.1"/>
    </source>
</evidence>
<organism evidence="1 2">
    <name type="scientific">Cuscuta europaea</name>
    <name type="common">European dodder</name>
    <dbReference type="NCBI Taxonomy" id="41803"/>
    <lineage>
        <taxon>Eukaryota</taxon>
        <taxon>Viridiplantae</taxon>
        <taxon>Streptophyta</taxon>
        <taxon>Embryophyta</taxon>
        <taxon>Tracheophyta</taxon>
        <taxon>Spermatophyta</taxon>
        <taxon>Magnoliopsida</taxon>
        <taxon>eudicotyledons</taxon>
        <taxon>Gunneridae</taxon>
        <taxon>Pentapetalae</taxon>
        <taxon>asterids</taxon>
        <taxon>lamiids</taxon>
        <taxon>Solanales</taxon>
        <taxon>Convolvulaceae</taxon>
        <taxon>Cuscuteae</taxon>
        <taxon>Cuscuta</taxon>
        <taxon>Cuscuta subgen. Cuscuta</taxon>
    </lineage>
</organism>
<dbReference type="EMBL" id="CAMAPE010000005">
    <property type="protein sequence ID" value="CAH9065854.1"/>
    <property type="molecule type" value="Genomic_DNA"/>
</dbReference>
<sequence>MASPIHLILGFESPTLFVLSRNSLQKSISSLDLDFESKSTAIYSKYEACIAELQVLNFLRFSQIKTFFGNPRVVWGSSPTSEASQSWGRRQGRHRAGNHLTLFDGLLLSGEGGLSLSSPYGIQPLAV</sequence>
<comment type="caution">
    <text evidence="1">The sequence shown here is derived from an EMBL/GenBank/DDBJ whole genome shotgun (WGS) entry which is preliminary data.</text>
</comment>